<name>A0A9Q3GS18_9BASI</name>
<keyword evidence="2" id="KW-1185">Reference proteome</keyword>
<dbReference type="AlphaFoldDB" id="A0A9Q3GS18"/>
<evidence type="ECO:0000313" key="2">
    <source>
        <dbReference type="Proteomes" id="UP000765509"/>
    </source>
</evidence>
<sequence>MEYKDHYWVTLLPEVQLEYITSVHSVTAKTTTILEKGWNPLLPVDYLNKNPLSVHHTAKDFQTMWKTECDNAEKCIVEGKLYRKQRYDKSNQ</sequence>
<accession>A0A9Q3GS18</accession>
<proteinExistence type="predicted"/>
<protein>
    <submittedName>
        <fullName evidence="1">Uncharacterized protein</fullName>
    </submittedName>
</protein>
<gene>
    <name evidence="1" type="ORF">O181_016817</name>
</gene>
<evidence type="ECO:0000313" key="1">
    <source>
        <dbReference type="EMBL" id="MBW0477102.1"/>
    </source>
</evidence>
<dbReference type="Proteomes" id="UP000765509">
    <property type="component" value="Unassembled WGS sequence"/>
</dbReference>
<reference evidence="1" key="1">
    <citation type="submission" date="2021-03" db="EMBL/GenBank/DDBJ databases">
        <title>Draft genome sequence of rust myrtle Austropuccinia psidii MF-1, a brazilian biotype.</title>
        <authorList>
            <person name="Quecine M.C."/>
            <person name="Pachon D.M.R."/>
            <person name="Bonatelli M.L."/>
            <person name="Correr F.H."/>
            <person name="Franceschini L.M."/>
            <person name="Leite T.F."/>
            <person name="Margarido G.R.A."/>
            <person name="Almeida C.A."/>
            <person name="Ferrarezi J.A."/>
            <person name="Labate C.A."/>
        </authorList>
    </citation>
    <scope>NUCLEOTIDE SEQUENCE</scope>
    <source>
        <strain evidence="1">MF-1</strain>
    </source>
</reference>
<dbReference type="EMBL" id="AVOT02004698">
    <property type="protein sequence ID" value="MBW0477102.1"/>
    <property type="molecule type" value="Genomic_DNA"/>
</dbReference>
<dbReference type="OrthoDB" id="3158924at2759"/>
<organism evidence="1 2">
    <name type="scientific">Austropuccinia psidii MF-1</name>
    <dbReference type="NCBI Taxonomy" id="1389203"/>
    <lineage>
        <taxon>Eukaryota</taxon>
        <taxon>Fungi</taxon>
        <taxon>Dikarya</taxon>
        <taxon>Basidiomycota</taxon>
        <taxon>Pucciniomycotina</taxon>
        <taxon>Pucciniomycetes</taxon>
        <taxon>Pucciniales</taxon>
        <taxon>Sphaerophragmiaceae</taxon>
        <taxon>Austropuccinia</taxon>
    </lineage>
</organism>
<comment type="caution">
    <text evidence="1">The sequence shown here is derived from an EMBL/GenBank/DDBJ whole genome shotgun (WGS) entry which is preliminary data.</text>
</comment>